<protein>
    <submittedName>
        <fullName evidence="3">AAEL001661-PA</fullName>
    </submittedName>
</protein>
<evidence type="ECO:0000313" key="3">
    <source>
        <dbReference type="EMBL" id="EAT47227.1"/>
    </source>
</evidence>
<dbReference type="PhylomeDB" id="Q17KJ9"/>
<reference evidence="3" key="1">
    <citation type="submission" date="2005-10" db="EMBL/GenBank/DDBJ databases">
        <authorList>
            <person name="Loftus B.J."/>
            <person name="Nene V.M."/>
            <person name="Hannick L.I."/>
            <person name="Bidwell S."/>
            <person name="Haas B."/>
            <person name="Amedeo P."/>
            <person name="Orvis J."/>
            <person name="Wortman J.R."/>
            <person name="White O.R."/>
            <person name="Salzberg S."/>
            <person name="Shumway M."/>
            <person name="Koo H."/>
            <person name="Zhao Y."/>
            <person name="Holmes M."/>
            <person name="Miller J."/>
            <person name="Schatz M."/>
            <person name="Pop M."/>
            <person name="Pai G."/>
            <person name="Utterback T."/>
            <person name="Rogers Y.-H."/>
            <person name="Kravitz S."/>
            <person name="Fraser C.M."/>
        </authorList>
    </citation>
    <scope>NUCLEOTIDE SEQUENCE</scope>
    <source>
        <strain evidence="3">Liverpool</strain>
    </source>
</reference>
<feature type="chain" id="PRO_5014308082" evidence="1">
    <location>
        <begin position="18"/>
        <end position="121"/>
    </location>
</feature>
<accession>Q17KJ9</accession>
<name>Q17KJ9_AEDAE</name>
<dbReference type="HOGENOM" id="CLU_109192_4_2_1"/>
<dbReference type="EMBL" id="CH477223">
    <property type="protein sequence ID" value="EAT47227.1"/>
    <property type="molecule type" value="Genomic_DNA"/>
</dbReference>
<feature type="domain" description="MD-2-related lipid-recognition" evidence="2">
    <location>
        <begin position="21"/>
        <end position="118"/>
    </location>
</feature>
<evidence type="ECO:0000259" key="2">
    <source>
        <dbReference type="Pfam" id="PF02221"/>
    </source>
</evidence>
<dbReference type="Proteomes" id="UP000682892">
    <property type="component" value="Unassembled WGS sequence"/>
</dbReference>
<sequence length="121" mass="12849">MFKLFLIAALVPAVVLANVNFRASSGVVSRHNSKTAKTNIVARFLGSDLGYRWPAELSNACKGGITGGCPVVAGKTYSFVLRNENLEIPAINIPVEIEVSVTGDRGIVLGCVRFNARIATS</sequence>
<dbReference type="SUPFAM" id="SSF81296">
    <property type="entry name" value="E set domains"/>
    <property type="match status" value="1"/>
</dbReference>
<dbReference type="PaxDb" id="7159-AAEL001661-PA"/>
<organism evidence="3 4">
    <name type="scientific">Aedes aegypti</name>
    <name type="common">Yellowfever mosquito</name>
    <name type="synonym">Culex aegypti</name>
    <dbReference type="NCBI Taxonomy" id="7159"/>
    <lineage>
        <taxon>Eukaryota</taxon>
        <taxon>Metazoa</taxon>
        <taxon>Ecdysozoa</taxon>
        <taxon>Arthropoda</taxon>
        <taxon>Hexapoda</taxon>
        <taxon>Insecta</taxon>
        <taxon>Pterygota</taxon>
        <taxon>Neoptera</taxon>
        <taxon>Endopterygota</taxon>
        <taxon>Diptera</taxon>
        <taxon>Nematocera</taxon>
        <taxon>Culicoidea</taxon>
        <taxon>Culicidae</taxon>
        <taxon>Culicinae</taxon>
        <taxon>Aedini</taxon>
        <taxon>Aedes</taxon>
        <taxon>Stegomyia</taxon>
    </lineage>
</organism>
<dbReference type="AlphaFoldDB" id="Q17KJ9"/>
<evidence type="ECO:0000313" key="4">
    <source>
        <dbReference type="Proteomes" id="UP000682892"/>
    </source>
</evidence>
<dbReference type="Gene3D" id="2.60.40.770">
    <property type="match status" value="1"/>
</dbReference>
<evidence type="ECO:0000256" key="1">
    <source>
        <dbReference type="SAM" id="SignalP"/>
    </source>
</evidence>
<dbReference type="OMA" id="NACKGGI"/>
<dbReference type="InterPro" id="IPR003172">
    <property type="entry name" value="ML_dom"/>
</dbReference>
<dbReference type="Pfam" id="PF02221">
    <property type="entry name" value="E1_DerP2_DerF2"/>
    <property type="match status" value="1"/>
</dbReference>
<dbReference type="VEuPathDB" id="VectorBase:AAEL001650"/>
<reference evidence="3" key="2">
    <citation type="journal article" date="2007" name="Science">
        <title>Genome sequence of Aedes aegypti, a major arbovirus vector.</title>
        <authorList>
            <person name="Nene V."/>
            <person name="Wortman J.R."/>
            <person name="Lawson D."/>
            <person name="Haas B."/>
            <person name="Kodira C."/>
            <person name="Tu Z.J."/>
            <person name="Loftus B."/>
            <person name="Xi Z."/>
            <person name="Megy K."/>
            <person name="Grabherr M."/>
            <person name="Ren Q."/>
            <person name="Zdobnov E.M."/>
            <person name="Lobo N.F."/>
            <person name="Campbell K.S."/>
            <person name="Brown S.E."/>
            <person name="Bonaldo M.F."/>
            <person name="Zhu J."/>
            <person name="Sinkins S.P."/>
            <person name="Hogenkamp D.G."/>
            <person name="Amedeo P."/>
            <person name="Arensburger P."/>
            <person name="Atkinson P.W."/>
            <person name="Bidwell S."/>
            <person name="Biedler J."/>
            <person name="Birney E."/>
            <person name="Bruggner R.V."/>
            <person name="Costas J."/>
            <person name="Coy M.R."/>
            <person name="Crabtree J."/>
            <person name="Crawford M."/>
            <person name="Debruyn B."/>
            <person name="Decaprio D."/>
            <person name="Eiglmeier K."/>
            <person name="Eisenstadt E."/>
            <person name="El-Dorry H."/>
            <person name="Gelbart W.M."/>
            <person name="Gomes S.L."/>
            <person name="Hammond M."/>
            <person name="Hannick L.I."/>
            <person name="Hogan J.R."/>
            <person name="Holmes M.H."/>
            <person name="Jaffe D."/>
            <person name="Johnston J.S."/>
            <person name="Kennedy R.C."/>
            <person name="Koo H."/>
            <person name="Kravitz S."/>
            <person name="Kriventseva E.V."/>
            <person name="Kulp D."/>
            <person name="Labutti K."/>
            <person name="Lee E."/>
            <person name="Li S."/>
            <person name="Lovin D.D."/>
            <person name="Mao C."/>
            <person name="Mauceli E."/>
            <person name="Menck C.F."/>
            <person name="Miller J.R."/>
            <person name="Montgomery P."/>
            <person name="Mori A."/>
            <person name="Nascimento A.L."/>
            <person name="Naveira H.F."/>
            <person name="Nusbaum C."/>
            <person name="O'leary S."/>
            <person name="Orvis J."/>
            <person name="Pertea M."/>
            <person name="Quesneville H."/>
            <person name="Reidenbach K.R."/>
            <person name="Rogers Y.H."/>
            <person name="Roth C.W."/>
            <person name="Schneider J.R."/>
            <person name="Schatz M."/>
            <person name="Shumway M."/>
            <person name="Stanke M."/>
            <person name="Stinson E.O."/>
            <person name="Tubio J.M."/>
            <person name="Vanzee J.P."/>
            <person name="Verjovski-Almeida S."/>
            <person name="Werner D."/>
            <person name="White O."/>
            <person name="Wyder S."/>
            <person name="Zeng Q."/>
            <person name="Zhao Q."/>
            <person name="Zhao Y."/>
            <person name="Hill C.A."/>
            <person name="Raikhel A.S."/>
            <person name="Soares M.B."/>
            <person name="Knudson D.L."/>
            <person name="Lee N.H."/>
            <person name="Galagan J."/>
            <person name="Salzberg S.L."/>
            <person name="Paulsen I.T."/>
            <person name="Dimopoulos G."/>
            <person name="Collins F.H."/>
            <person name="Birren B."/>
            <person name="Fraser-Liggett C.M."/>
            <person name="Severson D.W."/>
        </authorList>
    </citation>
    <scope>NUCLEOTIDE SEQUENCE [LARGE SCALE GENOMIC DNA]</scope>
    <source>
        <strain evidence="3">Liverpool</strain>
    </source>
</reference>
<reference evidence="3" key="3">
    <citation type="submission" date="2012-09" db="EMBL/GenBank/DDBJ databases">
        <authorList>
            <consortium name="VectorBase"/>
        </authorList>
    </citation>
    <scope>NUCLEOTIDE SEQUENCE</scope>
    <source>
        <strain evidence="3">Liverpool</strain>
    </source>
</reference>
<feature type="signal peptide" evidence="1">
    <location>
        <begin position="1"/>
        <end position="17"/>
    </location>
</feature>
<proteinExistence type="predicted"/>
<keyword evidence="1" id="KW-0732">Signal</keyword>
<gene>
    <name evidence="3" type="ORF">AaeL_AAEL001661</name>
</gene>
<dbReference type="InterPro" id="IPR014756">
    <property type="entry name" value="Ig_E-set"/>
</dbReference>